<feature type="chain" id="PRO_5045628268" description="YXWGXW repeat-containing protein" evidence="2">
    <location>
        <begin position="29"/>
        <end position="436"/>
    </location>
</feature>
<dbReference type="Pfam" id="PF20245">
    <property type="entry name" value="DUF6600"/>
    <property type="match status" value="1"/>
</dbReference>
<feature type="compositionally biased region" description="Basic and acidic residues" evidence="1">
    <location>
        <begin position="425"/>
        <end position="436"/>
    </location>
</feature>
<evidence type="ECO:0000313" key="3">
    <source>
        <dbReference type="EMBL" id="GAA4294934.1"/>
    </source>
</evidence>
<dbReference type="InterPro" id="IPR046535">
    <property type="entry name" value="DUF6600"/>
</dbReference>
<comment type="caution">
    <text evidence="3">The sequence shown here is derived from an EMBL/GenBank/DDBJ whole genome shotgun (WGS) entry which is preliminary data.</text>
</comment>
<keyword evidence="2" id="KW-0732">Signal</keyword>
<feature type="region of interest" description="Disordered" evidence="1">
    <location>
        <begin position="205"/>
        <end position="436"/>
    </location>
</feature>
<feature type="compositionally biased region" description="Basic and acidic residues" evidence="1">
    <location>
        <begin position="234"/>
        <end position="245"/>
    </location>
</feature>
<proteinExistence type="predicted"/>
<feature type="compositionally biased region" description="Basic and acidic residues" evidence="1">
    <location>
        <begin position="205"/>
        <end position="221"/>
    </location>
</feature>
<feature type="compositionally biased region" description="Polar residues" evidence="1">
    <location>
        <begin position="323"/>
        <end position="345"/>
    </location>
</feature>
<evidence type="ECO:0008006" key="5">
    <source>
        <dbReference type="Google" id="ProtNLM"/>
    </source>
</evidence>
<evidence type="ECO:0000313" key="4">
    <source>
        <dbReference type="Proteomes" id="UP001501844"/>
    </source>
</evidence>
<dbReference type="EMBL" id="BAABGX010000001">
    <property type="protein sequence ID" value="GAA4294934.1"/>
    <property type="molecule type" value="Genomic_DNA"/>
</dbReference>
<accession>A0ABP8F4J4</accession>
<reference evidence="4" key="1">
    <citation type="journal article" date="2019" name="Int. J. Syst. Evol. Microbiol.">
        <title>The Global Catalogue of Microorganisms (GCM) 10K type strain sequencing project: providing services to taxonomists for standard genome sequencing and annotation.</title>
        <authorList>
            <consortium name="The Broad Institute Genomics Platform"/>
            <consortium name="The Broad Institute Genome Sequencing Center for Infectious Disease"/>
            <person name="Wu L."/>
            <person name="Ma J."/>
        </authorList>
    </citation>
    <scope>NUCLEOTIDE SEQUENCE [LARGE SCALE GENOMIC DNA]</scope>
    <source>
        <strain evidence="4">JCM 17917</strain>
    </source>
</reference>
<name>A0ABP8F4J4_9BACT</name>
<keyword evidence="4" id="KW-1185">Reference proteome</keyword>
<protein>
    <recommendedName>
        <fullName evidence="5">YXWGXW repeat-containing protein</fullName>
    </recommendedName>
</protein>
<gene>
    <name evidence="3" type="ORF">GCM10023183_00190</name>
</gene>
<evidence type="ECO:0000256" key="1">
    <source>
        <dbReference type="SAM" id="MobiDB-lite"/>
    </source>
</evidence>
<evidence type="ECO:0000256" key="2">
    <source>
        <dbReference type="SAM" id="SignalP"/>
    </source>
</evidence>
<feature type="compositionally biased region" description="Polar residues" evidence="1">
    <location>
        <begin position="409"/>
        <end position="422"/>
    </location>
</feature>
<feature type="signal peptide" evidence="2">
    <location>
        <begin position="1"/>
        <end position="28"/>
    </location>
</feature>
<feature type="compositionally biased region" description="Basic and acidic residues" evidence="1">
    <location>
        <begin position="367"/>
        <end position="380"/>
    </location>
</feature>
<feature type="compositionally biased region" description="Basic and acidic residues" evidence="1">
    <location>
        <begin position="310"/>
        <end position="322"/>
    </location>
</feature>
<dbReference type="RefSeq" id="WP_345161075.1">
    <property type="nucleotide sequence ID" value="NZ_BAABGX010000001.1"/>
</dbReference>
<sequence>MNIYKHLWAAGALSLLLAFLATTPQAQAQPGARVSFQTFYDELDPYGRWINDPEYGYVWSPDVDLDFQPYATRGRWVMTEYGNTWVSDYDWGWAPFHYGRWAYDDYYGWLWVPGNEWGPAWVDWRRSDGYYGWAPMGPRVTYIMPASRWCFVPVRYITSPRIYNYYVPRTRVVNIYHNTTIINNYYERDNRKYVYGPRRQDIERSTNRKVDVYRVDNDNRPGRNQVADNSVRIYRPEVTGRRTEAPARVVTRDSQAPSRTSRDASTLAPRTDRATGVSRTSSSEAPATRGRVSSAERSEQRATEAGTVRTESRPAVTREQRSSRTQTAPDYQQAPSRTERSQPTTRTREQEAPSPRQRSSQVAPASDTERRQDYAPRRTETSSQSTYAQPRGETAPQPQYQQRERVVSSPASTPPAQGTTQERPAGGRERTSNRRN</sequence>
<dbReference type="Proteomes" id="UP001501844">
    <property type="component" value="Unassembled WGS sequence"/>
</dbReference>
<organism evidence="3 4">
    <name type="scientific">Nibribacter koreensis</name>
    <dbReference type="NCBI Taxonomy" id="1084519"/>
    <lineage>
        <taxon>Bacteria</taxon>
        <taxon>Pseudomonadati</taxon>
        <taxon>Bacteroidota</taxon>
        <taxon>Cytophagia</taxon>
        <taxon>Cytophagales</taxon>
        <taxon>Hymenobacteraceae</taxon>
        <taxon>Nibribacter</taxon>
    </lineage>
</organism>